<dbReference type="Pfam" id="PF24471">
    <property type="entry name" value="KH_DEAH11"/>
    <property type="match status" value="1"/>
</dbReference>
<dbReference type="PROSITE" id="PS50089">
    <property type="entry name" value="ZF_RING_2"/>
    <property type="match status" value="1"/>
</dbReference>
<feature type="domain" description="RING-type" evidence="13">
    <location>
        <begin position="1283"/>
        <end position="1493"/>
    </location>
</feature>
<dbReference type="EC" id="3.6.4.13" evidence="1"/>
<dbReference type="FunFam" id="1.20.120.1750:FF:000020">
    <property type="entry name" value="ATP-dependent RNA helicase DEAH12 chloroplastic"/>
    <property type="match status" value="1"/>
</dbReference>
<evidence type="ECO:0000256" key="5">
    <source>
        <dbReference type="ARBA" id="ARBA00022771"/>
    </source>
</evidence>
<dbReference type="Pfam" id="PF24637">
    <property type="entry name" value="RRM_DEAH11"/>
    <property type="match status" value="1"/>
</dbReference>
<keyword evidence="8" id="KW-0862">Zinc</keyword>
<dbReference type="GO" id="GO:0008270">
    <property type="term" value="F:zinc ion binding"/>
    <property type="evidence" value="ECO:0007669"/>
    <property type="project" value="UniProtKB-KW"/>
</dbReference>
<proteinExistence type="predicted"/>
<comment type="caution">
    <text evidence="14">The sequence shown here is derived from an EMBL/GenBank/DDBJ whole genome shotgun (WGS) entry which is preliminary data.</text>
</comment>
<dbReference type="Pfam" id="PF24641">
    <property type="entry name" value="KH_DEAH11_2nd"/>
    <property type="match status" value="1"/>
</dbReference>
<dbReference type="Gene3D" id="3.30.40.10">
    <property type="entry name" value="Zinc/RING finger domain, C3HC4 (zinc finger)"/>
    <property type="match status" value="1"/>
</dbReference>
<keyword evidence="2" id="KW-0808">Transferase</keyword>
<dbReference type="InterPro" id="IPR011545">
    <property type="entry name" value="DEAD/DEAH_box_helicase_dom"/>
</dbReference>
<dbReference type="InterPro" id="IPR014001">
    <property type="entry name" value="Helicase_ATP-bd"/>
</dbReference>
<dbReference type="GO" id="GO:0005524">
    <property type="term" value="F:ATP binding"/>
    <property type="evidence" value="ECO:0007669"/>
    <property type="project" value="InterPro"/>
</dbReference>
<evidence type="ECO:0000256" key="8">
    <source>
        <dbReference type="ARBA" id="ARBA00022833"/>
    </source>
</evidence>
<dbReference type="InterPro" id="IPR035979">
    <property type="entry name" value="RBD_domain_sf"/>
</dbReference>
<dbReference type="FunFam" id="3.40.50.300:FF:002114">
    <property type="entry name" value="ATP-dependent RNA helicase DEAH12 chloroplastic"/>
    <property type="match status" value="1"/>
</dbReference>
<dbReference type="InterPro" id="IPR018957">
    <property type="entry name" value="Znf_C3HC4_RING-type"/>
</dbReference>
<dbReference type="PANTHER" id="PTHR18934">
    <property type="entry name" value="ATP-DEPENDENT RNA HELICASE"/>
    <property type="match status" value="1"/>
</dbReference>
<dbReference type="PROSITE" id="PS51873">
    <property type="entry name" value="TRIAD"/>
    <property type="match status" value="1"/>
</dbReference>
<dbReference type="CDD" id="cd22585">
    <property type="entry name" value="Rcat_RBR_DEAH12-like"/>
    <property type="match status" value="1"/>
</dbReference>
<dbReference type="PROSITE" id="PS00518">
    <property type="entry name" value="ZF_RING_1"/>
    <property type="match status" value="1"/>
</dbReference>
<dbReference type="PROSITE" id="PS51192">
    <property type="entry name" value="HELICASE_ATP_BIND_1"/>
    <property type="match status" value="1"/>
</dbReference>
<evidence type="ECO:0000256" key="6">
    <source>
        <dbReference type="ARBA" id="ARBA00022786"/>
    </source>
</evidence>
<keyword evidence="6" id="KW-0833">Ubl conjugation pathway</keyword>
<dbReference type="Pfam" id="PF01485">
    <property type="entry name" value="IBR"/>
    <property type="match status" value="1"/>
</dbReference>
<keyword evidence="3" id="KW-0479">Metal-binding</keyword>
<name>A0AAD8NIL1_TARER</name>
<dbReference type="EMBL" id="JAUHHV010000010">
    <property type="protein sequence ID" value="KAK1409353.1"/>
    <property type="molecule type" value="Genomic_DNA"/>
</dbReference>
<dbReference type="InterPro" id="IPR044066">
    <property type="entry name" value="TRIAD_supradom"/>
</dbReference>
<dbReference type="InterPro" id="IPR056246">
    <property type="entry name" value="KH_DEAH11/12_1st"/>
</dbReference>
<evidence type="ECO:0000259" key="11">
    <source>
        <dbReference type="PROSITE" id="PS50089"/>
    </source>
</evidence>
<dbReference type="Pfam" id="PF24638">
    <property type="entry name" value="KH_DEAH11_1st"/>
    <property type="match status" value="1"/>
</dbReference>
<dbReference type="CDD" id="cd17917">
    <property type="entry name" value="DEXHc_RHA-like"/>
    <property type="match status" value="1"/>
</dbReference>
<evidence type="ECO:0000256" key="3">
    <source>
        <dbReference type="ARBA" id="ARBA00022723"/>
    </source>
</evidence>
<dbReference type="Gene3D" id="1.20.120.1750">
    <property type="match status" value="1"/>
</dbReference>
<evidence type="ECO:0000256" key="4">
    <source>
        <dbReference type="ARBA" id="ARBA00022737"/>
    </source>
</evidence>
<dbReference type="InterPro" id="IPR001841">
    <property type="entry name" value="Znf_RING"/>
</dbReference>
<reference evidence="14" key="1">
    <citation type="journal article" date="2023" name="bioRxiv">
        <title>Improved chromosome-level genome assembly for marigold (Tagetes erecta).</title>
        <authorList>
            <person name="Jiang F."/>
            <person name="Yuan L."/>
            <person name="Wang S."/>
            <person name="Wang H."/>
            <person name="Xu D."/>
            <person name="Wang A."/>
            <person name="Fan W."/>
        </authorList>
    </citation>
    <scope>NUCLEOTIDE SEQUENCE</scope>
    <source>
        <strain evidence="14">WSJ</strain>
        <tissue evidence="14">Leaf</tissue>
    </source>
</reference>
<evidence type="ECO:0000313" key="15">
    <source>
        <dbReference type="Proteomes" id="UP001229421"/>
    </source>
</evidence>
<dbReference type="InterPro" id="IPR056245">
    <property type="entry name" value="KH_DEAH11/12"/>
</dbReference>
<dbReference type="Pfam" id="PF00097">
    <property type="entry name" value="zf-C3HC4"/>
    <property type="match status" value="1"/>
</dbReference>
<evidence type="ECO:0000256" key="1">
    <source>
        <dbReference type="ARBA" id="ARBA00012552"/>
    </source>
</evidence>
<dbReference type="Gene3D" id="1.20.120.1080">
    <property type="match status" value="1"/>
</dbReference>
<sequence>MQSQLTTTNFVIQLSWHNNICYNHDHLLTLMGKYDGFNLYKTSAKFFYHNRSNALETMVHLWQVLLMSLDEGHVFTPNLVGFYDTDELNTRLMVVFKDRINGLMNGDLPLVKKLRNKMEQVSIHDSSKKEGSVLEKELIGRMIREFNAAMECMHDYLERKVFDASDVKVLMLKGAYDWNKIYWMIKRECRRLDEGLSIYADRTDILTKIHNQQVTVLIGETGSGKSTQLVQFLADSGVGGDKSIVCTQPRKLAAVSLANRVKEESHGCCKDNSVICSSTYSCFQQSDSKVIYMTDDCLLKHYMNDKNLSWASCIVVDEAHERSLNTDLLLAVMKDLLHWRSDIRLIIMSATANAQQLSSYFFGCGTHHVVGRTFPVPGKCYRVYGESDYRSMQEPEVLNVNLESAVLRILALGYYKVEEFDFIDAPSNAAIETAIKNLIQLGAIVLTNGVHKLTKGGRMLVKLGIEPRLGKMVLKCFEKRLGREGLVLVAIMANSSSIFCRGGSEEEKQVSDRLKVQFCHPDGDLFTLLSVYRKWEGTRRDKRNQWCWDNRINAKTMRRCHEAVQEMESCLKHELNIITPAYWCWNHMVNTNYDQILKDVILSALEDNIAMYSGNDSLGYEVVSTGAHVRLHPSCSLLMFSERPSLVVFREITAMPSYLVCVTSINIDSLRTLSPTTFDVSQICRRKLQLKVFTGLGTALLKRFCGKSNSSLKHLVSHIRDTLNDDRIRLEVSFEHNRVNLFATFKHMRQVSEIVNSALELEGKWIQNECIEKRLFPGRHEPAPVALLGSGAEIKYLELEKRCLTVDIFIHGPCSVKEKELLSFLEERTSGNICAFHKLNGDGQENEKWGDVTFLTPEAAEKATKLTAVEFKGCKLKIAPSRSIFGGDNNLLSSSVIKAKVLWPRRRSQGVAFVKCNPNDTSSMVEDFSNMLIRGKSISSRRTLRYGKSVMLSGLDVDLFEDELFEVLRKATDREIVNLILPRAVVVENPSLMVLEEALLREVSSFMPAGNECVRVRIFPCEPLDYFMKAEISFDGRFHLEAANALEQIDGKALPGCEAWQKIKCKQQFTSSVSCPASVYIVIKEQLHALLKGLQVQKGAEFFFDRSANGTCRVKISAKSTKTLVESRRPVEYLMTGKTITDDRLTPHVIQLIFSREGFSLQKSIQRETGTYFLIDRDNDSLRVVGPLNKLTLAENRLVESLVALYKNKQLDIHLNDPTFPPDLMKKVVEKFGPDLYGLKEKFPGSDFTLNPRNHIISIRGNEELKRNVIHEIVGTTSSTPGQTPSCPICLCDVEDGYRLENCKHEFCRSCLVEQYESAIRNSGSSFPIRCARDDCMSLILVVDIKALLSTDKLDELFHASIGSYVASSYGKYRFCPSPDCPSVYQVTKTEKAFACGACSVKTCSKCHLEYHPLLSCEKYKELIDPDWSLKEWLKGKEGVKQCPACMFTIEKIYGCNHVECRCGTHICWVCLEHFKKCGECYQHLLLKHGKYV</sequence>
<evidence type="ECO:0000259" key="12">
    <source>
        <dbReference type="PROSITE" id="PS51192"/>
    </source>
</evidence>
<dbReference type="CDD" id="cd20335">
    <property type="entry name" value="BRcat_RBR"/>
    <property type="match status" value="1"/>
</dbReference>
<evidence type="ECO:0000259" key="13">
    <source>
        <dbReference type="PROSITE" id="PS51873"/>
    </source>
</evidence>
<dbReference type="SMART" id="SM00184">
    <property type="entry name" value="RING"/>
    <property type="match status" value="1"/>
</dbReference>
<dbReference type="GO" id="GO:0003723">
    <property type="term" value="F:RNA binding"/>
    <property type="evidence" value="ECO:0007669"/>
    <property type="project" value="TreeGrafter"/>
</dbReference>
<dbReference type="InterPro" id="IPR056248">
    <property type="entry name" value="RBD_DEAH11/12"/>
</dbReference>
<dbReference type="PROSITE" id="PS00690">
    <property type="entry name" value="DEAH_ATP_HELICASE"/>
    <property type="match status" value="1"/>
</dbReference>
<protein>
    <recommendedName>
        <fullName evidence="1">RNA helicase</fullName>
        <ecNumber evidence="1">3.6.4.13</ecNumber>
    </recommendedName>
</protein>
<keyword evidence="4" id="KW-0677">Repeat</keyword>
<keyword evidence="5 10" id="KW-0863">Zinc-finger</keyword>
<evidence type="ECO:0000256" key="10">
    <source>
        <dbReference type="PROSITE-ProRule" id="PRU00175"/>
    </source>
</evidence>
<dbReference type="GO" id="GO:0016787">
    <property type="term" value="F:hydrolase activity"/>
    <property type="evidence" value="ECO:0007669"/>
    <property type="project" value="UniProtKB-KW"/>
</dbReference>
<dbReference type="CDD" id="cd00590">
    <property type="entry name" value="RRM_SF"/>
    <property type="match status" value="1"/>
</dbReference>
<comment type="catalytic activity">
    <reaction evidence="9">
        <text>ATP + H2O = ADP + phosphate + H(+)</text>
        <dbReference type="Rhea" id="RHEA:13065"/>
        <dbReference type="ChEBI" id="CHEBI:15377"/>
        <dbReference type="ChEBI" id="CHEBI:15378"/>
        <dbReference type="ChEBI" id="CHEBI:30616"/>
        <dbReference type="ChEBI" id="CHEBI:43474"/>
        <dbReference type="ChEBI" id="CHEBI:456216"/>
        <dbReference type="EC" id="3.6.4.13"/>
    </reaction>
</comment>
<dbReference type="Pfam" id="PF24475">
    <property type="entry name" value="RBD_DEAH11"/>
    <property type="match status" value="1"/>
</dbReference>
<dbReference type="InterPro" id="IPR013083">
    <property type="entry name" value="Znf_RING/FYVE/PHD"/>
</dbReference>
<dbReference type="SUPFAM" id="SSF57850">
    <property type="entry name" value="RING/U-box"/>
    <property type="match status" value="3"/>
</dbReference>
<dbReference type="SUPFAM" id="SSF54928">
    <property type="entry name" value="RNA-binding domain, RBD"/>
    <property type="match status" value="1"/>
</dbReference>
<dbReference type="SMART" id="SM00487">
    <property type="entry name" value="DEXDc"/>
    <property type="match status" value="1"/>
</dbReference>
<dbReference type="InterPro" id="IPR027417">
    <property type="entry name" value="P-loop_NTPase"/>
</dbReference>
<dbReference type="GO" id="GO:0016740">
    <property type="term" value="F:transferase activity"/>
    <property type="evidence" value="ECO:0007669"/>
    <property type="project" value="UniProtKB-KW"/>
</dbReference>
<dbReference type="SMART" id="SM00647">
    <property type="entry name" value="IBR"/>
    <property type="match status" value="2"/>
</dbReference>
<dbReference type="GO" id="GO:0003724">
    <property type="term" value="F:RNA helicase activity"/>
    <property type="evidence" value="ECO:0007669"/>
    <property type="project" value="UniProtKB-EC"/>
</dbReference>
<dbReference type="InterPro" id="IPR007502">
    <property type="entry name" value="Helicase-assoc_dom"/>
</dbReference>
<evidence type="ECO:0000256" key="2">
    <source>
        <dbReference type="ARBA" id="ARBA00022679"/>
    </source>
</evidence>
<evidence type="ECO:0000256" key="9">
    <source>
        <dbReference type="ARBA" id="ARBA00047984"/>
    </source>
</evidence>
<dbReference type="SMART" id="SM00847">
    <property type="entry name" value="HA2"/>
    <property type="match status" value="1"/>
</dbReference>
<feature type="domain" description="RING-type" evidence="11">
    <location>
        <begin position="1287"/>
        <end position="1335"/>
    </location>
</feature>
<dbReference type="Gene3D" id="3.40.50.300">
    <property type="entry name" value="P-loop containing nucleotide triphosphate hydrolases"/>
    <property type="match status" value="1"/>
</dbReference>
<dbReference type="Proteomes" id="UP001229421">
    <property type="component" value="Unassembled WGS sequence"/>
</dbReference>
<keyword evidence="15" id="KW-1185">Reference proteome</keyword>
<dbReference type="Pfam" id="PF21010">
    <property type="entry name" value="HA2_C"/>
    <property type="match status" value="1"/>
</dbReference>
<dbReference type="SUPFAM" id="SSF52540">
    <property type="entry name" value="P-loop containing nucleoside triphosphate hydrolases"/>
    <property type="match status" value="2"/>
</dbReference>
<dbReference type="InterPro" id="IPR056244">
    <property type="entry name" value="RRM_DEAH11/12"/>
</dbReference>
<dbReference type="FunFam" id="1.20.120.1080:FF:000033">
    <property type="entry name" value="RBR-type E3 ubiquitin transferase"/>
    <property type="match status" value="1"/>
</dbReference>
<dbReference type="InterPro" id="IPR017907">
    <property type="entry name" value="Znf_RING_CS"/>
</dbReference>
<dbReference type="InterPro" id="IPR002464">
    <property type="entry name" value="DNA/RNA_helicase_DEAH_CS"/>
</dbReference>
<feature type="domain" description="Helicase ATP-binding" evidence="12">
    <location>
        <begin position="206"/>
        <end position="370"/>
    </location>
</feature>
<gene>
    <name evidence="14" type="ORF">QVD17_35879</name>
</gene>
<dbReference type="Pfam" id="PF00270">
    <property type="entry name" value="DEAD"/>
    <property type="match status" value="1"/>
</dbReference>
<keyword evidence="7" id="KW-0378">Hydrolase</keyword>
<dbReference type="InterPro" id="IPR056247">
    <property type="entry name" value="KH_DEAH11/12_2nd"/>
</dbReference>
<accession>A0AAD8NIL1</accession>
<dbReference type="PANTHER" id="PTHR18934:SF81">
    <property type="entry name" value="ATP-DEPENDENT RNA HELICASE DEAH11, CHLOROPLASTIC-RELATED"/>
    <property type="match status" value="1"/>
</dbReference>
<organism evidence="14 15">
    <name type="scientific">Tagetes erecta</name>
    <name type="common">African marigold</name>
    <dbReference type="NCBI Taxonomy" id="13708"/>
    <lineage>
        <taxon>Eukaryota</taxon>
        <taxon>Viridiplantae</taxon>
        <taxon>Streptophyta</taxon>
        <taxon>Embryophyta</taxon>
        <taxon>Tracheophyta</taxon>
        <taxon>Spermatophyta</taxon>
        <taxon>Magnoliopsida</taxon>
        <taxon>eudicotyledons</taxon>
        <taxon>Gunneridae</taxon>
        <taxon>Pentapetalae</taxon>
        <taxon>asterids</taxon>
        <taxon>campanulids</taxon>
        <taxon>Asterales</taxon>
        <taxon>Asteraceae</taxon>
        <taxon>Asteroideae</taxon>
        <taxon>Heliantheae alliance</taxon>
        <taxon>Tageteae</taxon>
        <taxon>Tagetes</taxon>
    </lineage>
</organism>
<evidence type="ECO:0000313" key="14">
    <source>
        <dbReference type="EMBL" id="KAK1409353.1"/>
    </source>
</evidence>
<dbReference type="InterPro" id="IPR002867">
    <property type="entry name" value="IBR_dom"/>
</dbReference>
<evidence type="ECO:0000256" key="7">
    <source>
        <dbReference type="ARBA" id="ARBA00022801"/>
    </source>
</evidence>